<evidence type="ECO:0000313" key="2">
    <source>
        <dbReference type="Proteomes" id="UP001229081"/>
    </source>
</evidence>
<gene>
    <name evidence="1" type="ORF">QXL92_10245</name>
</gene>
<comment type="caution">
    <text evidence="1">The sequence shown here is derived from an EMBL/GenBank/DDBJ whole genome shotgun (WGS) entry which is preliminary data.</text>
</comment>
<dbReference type="Proteomes" id="UP001229081">
    <property type="component" value="Unassembled WGS sequence"/>
</dbReference>
<organism evidence="1 2">
    <name type="scientific">Mycobacterium paragordonae</name>
    <dbReference type="NCBI Taxonomy" id="1389713"/>
    <lineage>
        <taxon>Bacteria</taxon>
        <taxon>Bacillati</taxon>
        <taxon>Actinomycetota</taxon>
        <taxon>Actinomycetes</taxon>
        <taxon>Mycobacteriales</taxon>
        <taxon>Mycobacteriaceae</taxon>
        <taxon>Mycobacterium</taxon>
    </lineage>
</organism>
<dbReference type="EMBL" id="JAUFSA010000001">
    <property type="protein sequence ID" value="MDP7735120.1"/>
    <property type="molecule type" value="Genomic_DNA"/>
</dbReference>
<proteinExistence type="predicted"/>
<evidence type="ECO:0000313" key="1">
    <source>
        <dbReference type="EMBL" id="MDP7735120.1"/>
    </source>
</evidence>
<name>A0AAJ1S0D9_9MYCO</name>
<dbReference type="AlphaFoldDB" id="A0AAJ1S0D9"/>
<reference evidence="1" key="1">
    <citation type="submission" date="2023-06" db="EMBL/GenBank/DDBJ databases">
        <title>Identification of two novel mycobacterium reveal diversities and complexities of Mycobacterium gordonae clade.</title>
        <authorList>
            <person name="Matsumoto Y."/>
            <person name="Nakamura S."/>
            <person name="Motooka D."/>
            <person name="Fukushima K."/>
        </authorList>
    </citation>
    <scope>NUCLEOTIDE SEQUENCE</scope>
    <source>
        <strain evidence="1">TY812</strain>
    </source>
</reference>
<protein>
    <submittedName>
        <fullName evidence="1">Uncharacterized protein</fullName>
    </submittedName>
</protein>
<sequence length="214" mass="22573">MIDDPSDNEAGFVKTTGRSMATIAALLAVGLTGCGTSGTSTSLTTATYGNNAPSSSTVAGTSSAITPQPAAPSYKILGTTHHRDDNARNNYYIAIAPVDLSNDSFKSGVLLVVQAVAKTNGGPDFSAWIYDDEAVANTAYHSDTHPLELSLDEMKAFSLQEERHLLLDYQGGWDATNAHPSTADAAYTITWFSAAGSPHPVVGKYSSEPEQWKP</sequence>
<accession>A0AAJ1S0D9</accession>
<dbReference type="RefSeq" id="WP_306255144.1">
    <property type="nucleotide sequence ID" value="NZ_JAUFSA010000001.1"/>
</dbReference>